<evidence type="ECO:0000313" key="4">
    <source>
        <dbReference type="Proteomes" id="UP000054248"/>
    </source>
</evidence>
<name>A0A0C3QLK0_9AGAM</name>
<evidence type="ECO:0000256" key="1">
    <source>
        <dbReference type="SAM" id="Coils"/>
    </source>
</evidence>
<feature type="coiled-coil region" evidence="1">
    <location>
        <begin position="474"/>
        <end position="501"/>
    </location>
</feature>
<organism evidence="3 4">
    <name type="scientific">Tulasnella calospora MUT 4182</name>
    <dbReference type="NCBI Taxonomy" id="1051891"/>
    <lineage>
        <taxon>Eukaryota</taxon>
        <taxon>Fungi</taxon>
        <taxon>Dikarya</taxon>
        <taxon>Basidiomycota</taxon>
        <taxon>Agaricomycotina</taxon>
        <taxon>Agaricomycetes</taxon>
        <taxon>Cantharellales</taxon>
        <taxon>Tulasnellaceae</taxon>
        <taxon>Tulasnella</taxon>
    </lineage>
</organism>
<keyword evidence="1" id="KW-0175">Coiled coil</keyword>
<reference evidence="4" key="2">
    <citation type="submission" date="2015-01" db="EMBL/GenBank/DDBJ databases">
        <title>Evolutionary Origins and Diversification of the Mycorrhizal Mutualists.</title>
        <authorList>
            <consortium name="DOE Joint Genome Institute"/>
            <consortium name="Mycorrhizal Genomics Consortium"/>
            <person name="Kohler A."/>
            <person name="Kuo A."/>
            <person name="Nagy L.G."/>
            <person name="Floudas D."/>
            <person name="Copeland A."/>
            <person name="Barry K.W."/>
            <person name="Cichocki N."/>
            <person name="Veneault-Fourrey C."/>
            <person name="LaButti K."/>
            <person name="Lindquist E.A."/>
            <person name="Lipzen A."/>
            <person name="Lundell T."/>
            <person name="Morin E."/>
            <person name="Murat C."/>
            <person name="Riley R."/>
            <person name="Ohm R."/>
            <person name="Sun H."/>
            <person name="Tunlid A."/>
            <person name="Henrissat B."/>
            <person name="Grigoriev I.V."/>
            <person name="Hibbett D.S."/>
            <person name="Martin F."/>
        </authorList>
    </citation>
    <scope>NUCLEOTIDE SEQUENCE [LARGE SCALE GENOMIC DNA]</scope>
    <source>
        <strain evidence="4">MUT 4182</strain>
    </source>
</reference>
<evidence type="ECO:0000256" key="2">
    <source>
        <dbReference type="SAM" id="MobiDB-lite"/>
    </source>
</evidence>
<dbReference type="EMBL" id="KN823007">
    <property type="protein sequence ID" value="KIO27519.1"/>
    <property type="molecule type" value="Genomic_DNA"/>
</dbReference>
<keyword evidence="4" id="KW-1185">Reference proteome</keyword>
<accession>A0A0C3QLK0</accession>
<dbReference type="OrthoDB" id="3251007at2759"/>
<feature type="compositionally biased region" description="Polar residues" evidence="2">
    <location>
        <begin position="168"/>
        <end position="177"/>
    </location>
</feature>
<protein>
    <submittedName>
        <fullName evidence="3">Uncharacterized protein</fullName>
    </submittedName>
</protein>
<feature type="region of interest" description="Disordered" evidence="2">
    <location>
        <begin position="924"/>
        <end position="965"/>
    </location>
</feature>
<feature type="region of interest" description="Disordered" evidence="2">
    <location>
        <begin position="151"/>
        <end position="354"/>
    </location>
</feature>
<sequence length="1676" mass="183499">MTDTLFTIQSVEEALSITDGFPPEQVADALPSLNLAPDIQAGLIRSWDRPFAEKVLLKWAPTSATWISFLSTSKDDIASLSLMLTVLAMEQARSIISIVGASQPGPRLAQLMMALRAAQLPKVTLHPAANAHQEATLQPNIQITETKKPIQRSVSPLLPHSSTPPSVQSIRPSTPNVLPTPKAEGTSNCDRGFPTKPSVAAPLSADKAACDVSRSPPTRSPHRRRPRVSSSSGPTTTLEKGSPTSSPKEPSQKFVRQATPGLGSDIEEPMLTEAGRQQSSPRRHAKAFPLEDSNSNDSREDVHQEAYDDPGLGDQEGGSENDEDQRSLEDIPIGEEPDNLDPPMPSDEGKPNTLEDEVHEAAPDGYVDPSLSPWTWTQEANDERVEQWDLEGMIEDDRTSTAAARTKWMYETRLGKMTEEEYEQRREAEFSSFMEIPVACRNAVGLVFYKDSKFDWEIRVFLSPHIYKYVILKIDEEEAAKEGDNAKAKNLKDERTELLDKTMKKLLERFPDCHPDHSLCQIKKNLGAKAETKFLASFRNKFTSDAGCMKTCYLKSAGAVGGVGARTSTSTLLEILGRKRAHIAFHLWGGSEAGGKKVCNERIEKEMEEWKKSNPLAKPVVVSRHRITVVHTVRYILFKDQLDDVRELWSRRAKALHIPKTPEEEQCLVDAALPYLLELLALLAERADMHFLLFAAGRGSCNIPVVMEEFARKRPESNTFITTFDGLGTRLKPQYIEYISKTLRADVSEAAVEVFGVDFNVDMEEGQTEDGVVDKVLAKGPGIKQTKPGGRPQTYIPAFRPDLTTIKKVTQMEKAISEWILSAIATIHGARPTWNKLTKYPHHYIDVNCMPMDPDHPSQRLPLQRPSTMSDLRTKALFTFLVNSYNGTLGENERFKFKHESRHLDLPSPGTPDDPSVHYAAAVAAKTKVPDRKRSAGSSKEAKGRRAKAVVEPPQEDDGYGDLPGLMVEDAAATLDQALKNSSAPKKSRKRSALRIESPPPDAGERSDSKASAVRSWPKPGTILEPDTDELSHPQFVLGKVSDAGLWAKTKERLAEFGSKIQFLDSKSRTLPFLGLLVTRPDLQLPTGLSAVLSVLQMWDAYQAPSDPEPVPKISIKPMLGLESLHSSHYVSVTIRTISDSTRSLPTAKHIYDQILFSEESAGALFLHLESVVSHFIDRIVDSEETILSANLDLLESFRLTLFVRASGFIRDIGKTQSNTIRTSSLTDRFISVVAAIGFARYMKVVLSRVAQLYCEESQDESLKSMWEEVSKVWEVGCSSLARALVRGRSDIFSLEHLTPVLPENFSALIEYAFTDRPWWSPGSAGAPGPVKIVNKQSVATDGLFRLLKSVTWSQLSFIERGQVMLLVFLAAIQIQKGRVAASAPSLVLLQLTESLKELGSLIEESDEVGPILDPFSVPTDAVACWIEVWAKESQQGTNIVKESADAEVDGDPIAMRTSIEGACTTVPQDHCEGVDPVIATTGEPLQDPPELSSVTVSSVLPYEDEDPTFSLTLSASANTPLDDANLTNEDPPAATPAIRKLEDINLENEGPPDAIPAIRKLDEGPMPSPKKRRLREVSPVRDLAVNSAGRALRSAAKVTAQASNPPPVQAGVKTRGRVGQATTGSTAKGNGKTTAQGAGEASGGSTRSAPATRNAASKATPRRTSAKAKGKAKAT</sequence>
<feature type="compositionally biased region" description="Polar residues" evidence="2">
    <location>
        <begin position="1621"/>
        <end position="1637"/>
    </location>
</feature>
<dbReference type="Proteomes" id="UP000054248">
    <property type="component" value="Unassembled WGS sequence"/>
</dbReference>
<feature type="compositionally biased region" description="Low complexity" evidence="2">
    <location>
        <begin position="153"/>
        <end position="167"/>
    </location>
</feature>
<reference evidence="3 4" key="1">
    <citation type="submission" date="2014-04" db="EMBL/GenBank/DDBJ databases">
        <authorList>
            <consortium name="DOE Joint Genome Institute"/>
            <person name="Kuo A."/>
            <person name="Girlanda M."/>
            <person name="Perotto S."/>
            <person name="Kohler A."/>
            <person name="Nagy L.G."/>
            <person name="Floudas D."/>
            <person name="Copeland A."/>
            <person name="Barry K.W."/>
            <person name="Cichocki N."/>
            <person name="Veneault-Fourrey C."/>
            <person name="LaButti K."/>
            <person name="Lindquist E.A."/>
            <person name="Lipzen A."/>
            <person name="Lundell T."/>
            <person name="Morin E."/>
            <person name="Murat C."/>
            <person name="Sun H."/>
            <person name="Tunlid A."/>
            <person name="Henrissat B."/>
            <person name="Grigoriev I.V."/>
            <person name="Hibbett D.S."/>
            <person name="Martin F."/>
            <person name="Nordberg H.P."/>
            <person name="Cantor M.N."/>
            <person name="Hua S.X."/>
        </authorList>
    </citation>
    <scope>NUCLEOTIDE SEQUENCE [LARGE SCALE GENOMIC DNA]</scope>
    <source>
        <strain evidence="3 4">MUT 4182</strain>
    </source>
</reference>
<feature type="compositionally biased region" description="Polar residues" evidence="2">
    <location>
        <begin position="1644"/>
        <end position="1658"/>
    </location>
</feature>
<feature type="region of interest" description="Disordered" evidence="2">
    <location>
        <begin position="1596"/>
        <end position="1676"/>
    </location>
</feature>
<feature type="compositionally biased region" description="Basic residues" evidence="2">
    <location>
        <begin position="1661"/>
        <end position="1676"/>
    </location>
</feature>
<feature type="compositionally biased region" description="Polar residues" evidence="2">
    <location>
        <begin position="238"/>
        <end position="249"/>
    </location>
</feature>
<evidence type="ECO:0000313" key="3">
    <source>
        <dbReference type="EMBL" id="KIO27519.1"/>
    </source>
</evidence>
<dbReference type="HOGENOM" id="CLU_002542_0_0_1"/>
<feature type="compositionally biased region" description="Basic and acidic residues" evidence="2">
    <location>
        <begin position="297"/>
        <end position="306"/>
    </location>
</feature>
<proteinExistence type="predicted"/>
<feature type="region of interest" description="Disordered" evidence="2">
    <location>
        <begin position="978"/>
        <end position="1030"/>
    </location>
</feature>
<feature type="compositionally biased region" description="Low complexity" evidence="2">
    <location>
        <begin position="228"/>
        <end position="237"/>
    </location>
</feature>
<feature type="region of interest" description="Disordered" evidence="2">
    <location>
        <begin position="1548"/>
        <end position="1582"/>
    </location>
</feature>
<dbReference type="STRING" id="1051891.A0A0C3QLK0"/>
<gene>
    <name evidence="3" type="ORF">M407DRAFT_23208</name>
</gene>
<feature type="compositionally biased region" description="Basic and acidic residues" evidence="2">
    <location>
        <begin position="928"/>
        <end position="944"/>
    </location>
</feature>